<evidence type="ECO:0000256" key="11">
    <source>
        <dbReference type="SAM" id="MobiDB-lite"/>
    </source>
</evidence>
<evidence type="ECO:0000256" key="6">
    <source>
        <dbReference type="ARBA" id="ARBA00022982"/>
    </source>
</evidence>
<dbReference type="Proteomes" id="UP000094565">
    <property type="component" value="Chromosome 1"/>
</dbReference>
<feature type="domain" description="Ubiquinol-cytochrome C reductase hinge" evidence="12">
    <location>
        <begin position="94"/>
        <end position="165"/>
    </location>
</feature>
<keyword evidence="4" id="KW-0679">Respiratory chain</keyword>
<comment type="subcellular location">
    <subcellularLocation>
        <location evidence="1">Mitochondrion inner membrane</location>
        <topology evidence="1">Peripheral membrane protein</topology>
        <orientation evidence="1">Intermembrane side</orientation>
    </subcellularLocation>
</comment>
<dbReference type="Gene3D" id="1.10.287.20">
    <property type="entry name" value="Ubiquinol-cytochrome C reductase hinge domain"/>
    <property type="match status" value="1"/>
</dbReference>
<gene>
    <name evidence="13" type="primary">QCR6</name>
    <name evidence="13" type="ORF">ATY40_BA7501320</name>
</gene>
<sequence length="165" mass="19067">MAFFRELIDVLAPAYATAEDPDVEDKVDDTAIDSGSEPQAKVAEDDKADNAAKRANAGLDEQNEEGGDEDEKEEEDDEEEEEDEDDEDEEEEEDQLEVLKKQCQDTPKCKPYLHHLHECIERVTKEQEEDGYDEKEYKEDCVEEFFHLEHCINDCAAPQLFYKLK</sequence>
<dbReference type="SUPFAM" id="SSF81531">
    <property type="entry name" value="Non-heme 11 kDa protein of cytochrome bc1 complex (Ubiquinol-cytochrome c reductase)"/>
    <property type="match status" value="1"/>
</dbReference>
<evidence type="ECO:0000256" key="2">
    <source>
        <dbReference type="ARBA" id="ARBA00006498"/>
    </source>
</evidence>
<dbReference type="PANTHER" id="PTHR15336">
    <property type="entry name" value="UBIQUINOL-CYTOCHROME C REDUCTASE COMPLEX 7.8 KDA PROTEIN"/>
    <property type="match status" value="1"/>
</dbReference>
<dbReference type="InterPro" id="IPR023184">
    <property type="entry name" value="Ubol_cytC_Rdtase_hinge_dom"/>
</dbReference>
<keyword evidence="14" id="KW-1185">Reference proteome</keyword>
<dbReference type="GO" id="GO:0005743">
    <property type="term" value="C:mitochondrial inner membrane"/>
    <property type="evidence" value="ECO:0007669"/>
    <property type="project" value="UniProtKB-SubCell"/>
</dbReference>
<evidence type="ECO:0000256" key="1">
    <source>
        <dbReference type="ARBA" id="ARBA00004137"/>
    </source>
</evidence>
<feature type="compositionally biased region" description="Basic and acidic residues" evidence="11">
    <location>
        <begin position="42"/>
        <end position="52"/>
    </location>
</feature>
<proteinExistence type="inferred from homology"/>
<dbReference type="InterPro" id="IPR036811">
    <property type="entry name" value="Ubol_cytC_Rdtase_hinge_dom_sf"/>
</dbReference>
<evidence type="ECO:0000313" key="13">
    <source>
        <dbReference type="EMBL" id="ANZ73203.1"/>
    </source>
</evidence>
<dbReference type="FunFam" id="1.10.287.20:FF:000003">
    <property type="entry name" value="Cytochrome b-c1 complex subunit 6"/>
    <property type="match status" value="1"/>
</dbReference>
<evidence type="ECO:0000259" key="12">
    <source>
        <dbReference type="Pfam" id="PF02320"/>
    </source>
</evidence>
<keyword evidence="6" id="KW-0249">Electron transport</keyword>
<dbReference type="OrthoDB" id="405848at2759"/>
<keyword evidence="7" id="KW-0496">Mitochondrion</keyword>
<feature type="compositionally biased region" description="Acidic residues" evidence="11">
    <location>
        <begin position="19"/>
        <end position="31"/>
    </location>
</feature>
<name>A0A1B2J5E5_PICPA</name>
<evidence type="ECO:0000256" key="9">
    <source>
        <dbReference type="ARBA" id="ARBA00044155"/>
    </source>
</evidence>
<evidence type="ECO:0000256" key="8">
    <source>
        <dbReference type="ARBA" id="ARBA00023136"/>
    </source>
</evidence>
<dbReference type="PANTHER" id="PTHR15336:SF0">
    <property type="entry name" value="CYTOCHROME B-C1 COMPLEX SUBUNIT 6, MITOCHONDRIAL"/>
    <property type="match status" value="1"/>
</dbReference>
<evidence type="ECO:0000256" key="7">
    <source>
        <dbReference type="ARBA" id="ARBA00023128"/>
    </source>
</evidence>
<dbReference type="Pfam" id="PF02320">
    <property type="entry name" value="UCR_hinge"/>
    <property type="match status" value="1"/>
</dbReference>
<keyword evidence="8" id="KW-0472">Membrane</keyword>
<dbReference type="GO" id="GO:0006122">
    <property type="term" value="P:mitochondrial electron transport, ubiquinol to cytochrome c"/>
    <property type="evidence" value="ECO:0007669"/>
    <property type="project" value="InterPro"/>
</dbReference>
<dbReference type="InterPro" id="IPR003422">
    <property type="entry name" value="Cyt_b-c1_6"/>
</dbReference>
<organism evidence="13 14">
    <name type="scientific">Komagataella pastoris</name>
    <name type="common">Yeast</name>
    <name type="synonym">Pichia pastoris</name>
    <dbReference type="NCBI Taxonomy" id="4922"/>
    <lineage>
        <taxon>Eukaryota</taxon>
        <taxon>Fungi</taxon>
        <taxon>Dikarya</taxon>
        <taxon>Ascomycota</taxon>
        <taxon>Saccharomycotina</taxon>
        <taxon>Pichiomycetes</taxon>
        <taxon>Pichiales</taxon>
        <taxon>Pichiaceae</taxon>
        <taxon>Komagataella</taxon>
    </lineage>
</organism>
<keyword evidence="3" id="KW-0813">Transport</keyword>
<evidence type="ECO:0000256" key="3">
    <source>
        <dbReference type="ARBA" id="ARBA00022448"/>
    </source>
</evidence>
<protein>
    <recommendedName>
        <fullName evidence="9">Cytochrome b-c1 complex subunit 6, mitochondrial</fullName>
    </recommendedName>
    <alternativeName>
        <fullName evidence="10">Complex III subunit 6</fullName>
    </alternativeName>
</protein>
<accession>A0A1B2J5E5</accession>
<keyword evidence="5" id="KW-0999">Mitochondrion inner membrane</keyword>
<comment type="similarity">
    <text evidence="2">Belongs to the UQCRH/QCR6 family.</text>
</comment>
<reference evidence="13 14" key="1">
    <citation type="submission" date="2016-02" db="EMBL/GenBank/DDBJ databases">
        <title>Comparative genomic and transcriptomic foundation for Pichia pastoris.</title>
        <authorList>
            <person name="Love K.R."/>
            <person name="Shah K.A."/>
            <person name="Whittaker C.A."/>
            <person name="Wu J."/>
            <person name="Bartlett M.C."/>
            <person name="Ma D."/>
            <person name="Leeson R.L."/>
            <person name="Priest M."/>
            <person name="Young S.K."/>
            <person name="Love J.C."/>
        </authorList>
    </citation>
    <scope>NUCLEOTIDE SEQUENCE [LARGE SCALE GENOMIC DNA]</scope>
    <source>
        <strain evidence="13 14">ATCC 28485</strain>
    </source>
</reference>
<evidence type="ECO:0000256" key="5">
    <source>
        <dbReference type="ARBA" id="ARBA00022792"/>
    </source>
</evidence>
<evidence type="ECO:0000256" key="4">
    <source>
        <dbReference type="ARBA" id="ARBA00022660"/>
    </source>
</evidence>
<feature type="region of interest" description="Disordered" evidence="11">
    <location>
        <begin position="14"/>
        <end position="100"/>
    </location>
</feature>
<dbReference type="AlphaFoldDB" id="A0A1B2J5E5"/>
<feature type="compositionally biased region" description="Acidic residues" evidence="11">
    <location>
        <begin position="61"/>
        <end position="96"/>
    </location>
</feature>
<evidence type="ECO:0000313" key="14">
    <source>
        <dbReference type="Proteomes" id="UP000094565"/>
    </source>
</evidence>
<dbReference type="EMBL" id="CP014584">
    <property type="protein sequence ID" value="ANZ73203.1"/>
    <property type="molecule type" value="Genomic_DNA"/>
</dbReference>
<evidence type="ECO:0000256" key="10">
    <source>
        <dbReference type="ARBA" id="ARBA00044246"/>
    </source>
</evidence>